<keyword evidence="2 6" id="KW-0288">FMN</keyword>
<dbReference type="InterPro" id="IPR050104">
    <property type="entry name" value="FMN-dep_NADH:Q_OxRdtase_AzoR1"/>
</dbReference>
<reference evidence="8 9" key="1">
    <citation type="submission" date="2020-04" db="EMBL/GenBank/DDBJ databases">
        <title>Molecular characterization of pseudomonads from Agaricus bisporus reveal novel blotch 2 pathogens in Western Europe.</title>
        <authorList>
            <person name="Taparia T."/>
            <person name="Krijger M."/>
            <person name="Haynes E."/>
            <person name="Elpinstone J.G."/>
            <person name="Noble R."/>
            <person name="Van Der Wolf J."/>
        </authorList>
    </citation>
    <scope>NUCLEOTIDE SEQUENCE [LARGE SCALE GENOMIC DNA]</scope>
    <source>
        <strain evidence="8 9">IPO3738</strain>
    </source>
</reference>
<comment type="cofactor">
    <cofactor evidence="6">
        <name>FMN</name>
        <dbReference type="ChEBI" id="CHEBI:58210"/>
    </cofactor>
    <text evidence="6">Binds 1 FMN per subunit.</text>
</comment>
<evidence type="ECO:0000256" key="6">
    <source>
        <dbReference type="HAMAP-Rule" id="MF_01216"/>
    </source>
</evidence>
<dbReference type="InterPro" id="IPR023048">
    <property type="entry name" value="NADH:quinone_OxRdtase_FMN_depd"/>
</dbReference>
<accession>A0A7Y7Y4Y1</accession>
<comment type="similarity">
    <text evidence="6">Belongs to the azoreductase type 1 family.</text>
</comment>
<evidence type="ECO:0000256" key="3">
    <source>
        <dbReference type="ARBA" id="ARBA00023002"/>
    </source>
</evidence>
<dbReference type="AlphaFoldDB" id="A0A7Y7Y4Y1"/>
<dbReference type="GO" id="GO:0009055">
    <property type="term" value="F:electron transfer activity"/>
    <property type="evidence" value="ECO:0007669"/>
    <property type="project" value="UniProtKB-UniRule"/>
</dbReference>
<evidence type="ECO:0000256" key="5">
    <source>
        <dbReference type="ARBA" id="ARBA00048542"/>
    </source>
</evidence>
<comment type="catalytic activity">
    <reaction evidence="5">
        <text>N,N-dimethyl-1,4-phenylenediamine + anthranilate + 2 NAD(+) = 2-(4-dimethylaminophenyl)diazenylbenzoate + 2 NADH + 2 H(+)</text>
        <dbReference type="Rhea" id="RHEA:55872"/>
        <dbReference type="ChEBI" id="CHEBI:15378"/>
        <dbReference type="ChEBI" id="CHEBI:15783"/>
        <dbReference type="ChEBI" id="CHEBI:16567"/>
        <dbReference type="ChEBI" id="CHEBI:57540"/>
        <dbReference type="ChEBI" id="CHEBI:57945"/>
        <dbReference type="ChEBI" id="CHEBI:71579"/>
        <dbReference type="EC" id="1.7.1.17"/>
    </reaction>
    <physiologicalReaction direction="right-to-left" evidence="5">
        <dbReference type="Rhea" id="RHEA:55874"/>
    </physiologicalReaction>
</comment>
<comment type="function">
    <text evidence="6">Also exhibits azoreductase activity. Catalyzes the reductive cleavage of the azo bond in aromatic azo compounds to the corresponding amines.</text>
</comment>
<evidence type="ECO:0000259" key="7">
    <source>
        <dbReference type="Pfam" id="PF02525"/>
    </source>
</evidence>
<organism evidence="8 9">
    <name type="scientific">Pseudomonas gingeri</name>
    <dbReference type="NCBI Taxonomy" id="117681"/>
    <lineage>
        <taxon>Bacteria</taxon>
        <taxon>Pseudomonadati</taxon>
        <taxon>Pseudomonadota</taxon>
        <taxon>Gammaproteobacteria</taxon>
        <taxon>Pseudomonadales</taxon>
        <taxon>Pseudomonadaceae</taxon>
        <taxon>Pseudomonas</taxon>
    </lineage>
</organism>
<dbReference type="EC" id="1.7.1.17" evidence="6"/>
<keyword evidence="4 6" id="KW-0520">NAD</keyword>
<dbReference type="GeneID" id="57659366"/>
<evidence type="ECO:0000256" key="2">
    <source>
        <dbReference type="ARBA" id="ARBA00022643"/>
    </source>
</evidence>
<comment type="function">
    <text evidence="6">Quinone reductase that provides resistance to thiol-specific stress caused by electrophilic quinones.</text>
</comment>
<dbReference type="PANTHER" id="PTHR43741">
    <property type="entry name" value="FMN-DEPENDENT NADH-AZOREDUCTASE 1"/>
    <property type="match status" value="1"/>
</dbReference>
<comment type="caution">
    <text evidence="6">Lacks conserved residue(s) required for the propagation of feature annotation.</text>
</comment>
<sequence length="212" mass="22877">MSRILVVEASPRGERSQSRRLAEVFLGAYGEAHPQARLTRRETGRALIAPVNEAFIAAAFYPRPAERPQAMQADLAFSDELVGELLLNDLLVIATPMHNFSIPSGLKAWLDQIVRVGLTFDFSLDNGVAQYHPRVQGKKALIISSRGGHGMGPGGPLEAMNHAEPLLRTVLGFIGIEEVTVVAVEGEESGGASFQAALADAERRLLDLARTL</sequence>
<gene>
    <name evidence="6" type="primary">azoR</name>
    <name evidence="8" type="ORF">HX845_29930</name>
</gene>
<dbReference type="GO" id="GO:0016652">
    <property type="term" value="F:oxidoreductase activity, acting on NAD(P)H as acceptor"/>
    <property type="evidence" value="ECO:0007669"/>
    <property type="project" value="UniProtKB-UniRule"/>
</dbReference>
<evidence type="ECO:0000313" key="8">
    <source>
        <dbReference type="EMBL" id="NWC17910.1"/>
    </source>
</evidence>
<feature type="domain" description="Flavodoxin-like fold" evidence="7">
    <location>
        <begin position="3"/>
        <end position="205"/>
    </location>
</feature>
<dbReference type="RefSeq" id="WP_017125678.1">
    <property type="nucleotide sequence ID" value="NZ_JACAOK010000009.1"/>
</dbReference>
<dbReference type="EC" id="1.6.5.-" evidence="6"/>
<evidence type="ECO:0000256" key="4">
    <source>
        <dbReference type="ARBA" id="ARBA00023027"/>
    </source>
</evidence>
<dbReference type="EMBL" id="JACAQE010000011">
    <property type="protein sequence ID" value="NWC17910.1"/>
    <property type="molecule type" value="Genomic_DNA"/>
</dbReference>
<dbReference type="Gene3D" id="3.40.50.360">
    <property type="match status" value="1"/>
</dbReference>
<dbReference type="InterPro" id="IPR029039">
    <property type="entry name" value="Flavoprotein-like_sf"/>
</dbReference>
<dbReference type="PANTHER" id="PTHR43741:SF2">
    <property type="entry name" value="FMN-DEPENDENT NADH:QUINONE OXIDOREDUCTASE"/>
    <property type="match status" value="1"/>
</dbReference>
<keyword evidence="1 6" id="KW-0285">Flavoprotein</keyword>
<proteinExistence type="inferred from homology"/>
<dbReference type="GO" id="GO:0016655">
    <property type="term" value="F:oxidoreductase activity, acting on NAD(P)H, quinone or similar compound as acceptor"/>
    <property type="evidence" value="ECO:0007669"/>
    <property type="project" value="InterPro"/>
</dbReference>
<dbReference type="Pfam" id="PF02525">
    <property type="entry name" value="Flavodoxin_2"/>
    <property type="match status" value="1"/>
</dbReference>
<dbReference type="GO" id="GO:0010181">
    <property type="term" value="F:FMN binding"/>
    <property type="evidence" value="ECO:0007669"/>
    <property type="project" value="UniProtKB-UniRule"/>
</dbReference>
<evidence type="ECO:0000313" key="9">
    <source>
        <dbReference type="Proteomes" id="UP000517547"/>
    </source>
</evidence>
<comment type="caution">
    <text evidence="8">The sequence shown here is derived from an EMBL/GenBank/DDBJ whole genome shotgun (WGS) entry which is preliminary data.</text>
</comment>
<feature type="binding site" evidence="6">
    <location>
        <begin position="145"/>
        <end position="148"/>
    </location>
    <ligand>
        <name>FMN</name>
        <dbReference type="ChEBI" id="CHEBI:58210"/>
    </ligand>
</feature>
<dbReference type="SUPFAM" id="SSF52218">
    <property type="entry name" value="Flavoproteins"/>
    <property type="match status" value="1"/>
</dbReference>
<protein>
    <recommendedName>
        <fullName evidence="6">FMN dependent NADH:quinone oxidoreductase</fullName>
        <ecNumber evidence="6">1.6.5.-</ecNumber>
    </recommendedName>
    <alternativeName>
        <fullName evidence="6">Azo-dye reductase</fullName>
    </alternativeName>
    <alternativeName>
        <fullName evidence="6">FMN-dependent NADH-azo compound oxidoreductase</fullName>
    </alternativeName>
    <alternativeName>
        <fullName evidence="6">FMN-dependent NADH-azoreductase</fullName>
        <ecNumber evidence="6">1.7.1.17</ecNumber>
    </alternativeName>
</protein>
<comment type="catalytic activity">
    <reaction evidence="6">
        <text>2 a quinone + NADH + H(+) = 2 a 1,4-benzosemiquinone + NAD(+)</text>
        <dbReference type="Rhea" id="RHEA:65952"/>
        <dbReference type="ChEBI" id="CHEBI:15378"/>
        <dbReference type="ChEBI" id="CHEBI:57540"/>
        <dbReference type="ChEBI" id="CHEBI:57945"/>
        <dbReference type="ChEBI" id="CHEBI:132124"/>
        <dbReference type="ChEBI" id="CHEBI:134225"/>
    </reaction>
</comment>
<comment type="subunit">
    <text evidence="6">Homodimer.</text>
</comment>
<feature type="binding site" evidence="6">
    <location>
        <position position="10"/>
    </location>
    <ligand>
        <name>FMN</name>
        <dbReference type="ChEBI" id="CHEBI:58210"/>
    </ligand>
</feature>
<dbReference type="HAMAP" id="MF_01216">
    <property type="entry name" value="Azoreductase_type1"/>
    <property type="match status" value="1"/>
</dbReference>
<name>A0A7Y7Y4Y1_9PSED</name>
<keyword evidence="3 6" id="KW-0560">Oxidoreductase</keyword>
<evidence type="ECO:0000256" key="1">
    <source>
        <dbReference type="ARBA" id="ARBA00022630"/>
    </source>
</evidence>
<feature type="binding site" evidence="6">
    <location>
        <begin position="16"/>
        <end position="18"/>
    </location>
    <ligand>
        <name>FMN</name>
        <dbReference type="ChEBI" id="CHEBI:58210"/>
    </ligand>
</feature>
<dbReference type="Proteomes" id="UP000517547">
    <property type="component" value="Unassembled WGS sequence"/>
</dbReference>
<dbReference type="InterPro" id="IPR003680">
    <property type="entry name" value="Flavodoxin_fold"/>
</dbReference>